<proteinExistence type="predicted"/>
<organism evidence="1 2">
    <name type="scientific">Eretmocerus hayati</name>
    <dbReference type="NCBI Taxonomy" id="131215"/>
    <lineage>
        <taxon>Eukaryota</taxon>
        <taxon>Metazoa</taxon>
        <taxon>Ecdysozoa</taxon>
        <taxon>Arthropoda</taxon>
        <taxon>Hexapoda</taxon>
        <taxon>Insecta</taxon>
        <taxon>Pterygota</taxon>
        <taxon>Neoptera</taxon>
        <taxon>Endopterygota</taxon>
        <taxon>Hymenoptera</taxon>
        <taxon>Apocrita</taxon>
        <taxon>Proctotrupomorpha</taxon>
        <taxon>Chalcidoidea</taxon>
        <taxon>Aphelinidae</taxon>
        <taxon>Aphelininae</taxon>
        <taxon>Eretmocerus</taxon>
    </lineage>
</organism>
<gene>
    <name evidence="1" type="ORF">QAD02_022678</name>
</gene>
<evidence type="ECO:0000313" key="1">
    <source>
        <dbReference type="EMBL" id="KAJ8686884.1"/>
    </source>
</evidence>
<accession>A0ACC2PW78</accession>
<dbReference type="Proteomes" id="UP001239111">
    <property type="component" value="Chromosome 1"/>
</dbReference>
<sequence length="514" mass="56855">MEAGGEDLPYICGSTIRSRPVNDDRSRLKRVLSQCLAAFAANTVMFTTGNLYGFSAVLIDKLYKNDAGIECSSNSISWLGSHLFLTPVGTIVIGMIAQYWGSKRSMMIATLCHGIAWLIFYHATNVSMLLVATGISGFFVAICSSVTYVAEISEPQLRSVILSTTTFSLTFGSLVTVSLGALLHWRIIALVNLVTVVAGFAMLLSVPESPHWLASKGRFREAEQELAWLRGWTNLENVKIELQTMKKAFTDREIASADAFHTSTNKIKNFIERYFDRSLYMPMIALCYMSMIRNLSGSITVKLFGGVIFQIIDAPFKEYLMALIFVFRMSGTITYVCCVRSFGKRKLACFTLAVAGICLLVAAASIIFRKQNQNDTVVTVWVPVILIMITNFVICAGYDPAVNDLNGELFPSEYRNIGSGIGNFSSSIFANATNKSFLFLISLVNLEGVLLLWSLSSLIGAATFCYVIPVTEGKSLIEIENHYRQNLKRNKNSMASSASRKPFLKDLKITTEKL</sequence>
<dbReference type="EMBL" id="CM056741">
    <property type="protein sequence ID" value="KAJ8686884.1"/>
    <property type="molecule type" value="Genomic_DNA"/>
</dbReference>
<name>A0ACC2PW78_9HYME</name>
<keyword evidence="2" id="KW-1185">Reference proteome</keyword>
<evidence type="ECO:0000313" key="2">
    <source>
        <dbReference type="Proteomes" id="UP001239111"/>
    </source>
</evidence>
<protein>
    <submittedName>
        <fullName evidence="1">Uncharacterized protein</fullName>
    </submittedName>
</protein>
<comment type="caution">
    <text evidence="1">The sequence shown here is derived from an EMBL/GenBank/DDBJ whole genome shotgun (WGS) entry which is preliminary data.</text>
</comment>
<reference evidence="1" key="1">
    <citation type="submission" date="2023-04" db="EMBL/GenBank/DDBJ databases">
        <title>A chromosome-level genome assembly of the parasitoid wasp Eretmocerus hayati.</title>
        <authorList>
            <person name="Zhong Y."/>
            <person name="Liu S."/>
            <person name="Liu Y."/>
        </authorList>
    </citation>
    <scope>NUCLEOTIDE SEQUENCE</scope>
    <source>
        <strain evidence="1">ZJU_SS_LIU_2023</strain>
    </source>
</reference>